<keyword evidence="1" id="KW-0233">DNA recombination</keyword>
<dbReference type="InterPro" id="IPR013762">
    <property type="entry name" value="Integrase-like_cat_sf"/>
</dbReference>
<dbReference type="EMBL" id="DACSEO010000056">
    <property type="protein sequence ID" value="HAT1683206.1"/>
    <property type="molecule type" value="Genomic_DNA"/>
</dbReference>
<evidence type="ECO:0000313" key="3">
    <source>
        <dbReference type="EMBL" id="HAT1683206.1"/>
    </source>
</evidence>
<dbReference type="InterPro" id="IPR002104">
    <property type="entry name" value="Integrase_catalytic"/>
</dbReference>
<reference evidence="3" key="2">
    <citation type="submission" date="2020-11" db="EMBL/GenBank/DDBJ databases">
        <authorList>
            <consortium name="NCBI Pathogen Detection Project"/>
        </authorList>
    </citation>
    <scope>NUCLEOTIDE SEQUENCE</scope>
    <source>
        <strain evidence="3">R404</strain>
    </source>
</reference>
<dbReference type="InterPro" id="IPR024457">
    <property type="entry name" value="Putative_integrase_N"/>
</dbReference>
<reference evidence="3" key="1">
    <citation type="journal article" date="2018" name="Genome Biol.">
        <title>SKESA: strategic k-mer extension for scrupulous assemblies.</title>
        <authorList>
            <person name="Souvorov A."/>
            <person name="Agarwala R."/>
            <person name="Lipman D.J."/>
        </authorList>
    </citation>
    <scope>NUCLEOTIDE SEQUENCE</scope>
    <source>
        <strain evidence="3">R404</strain>
    </source>
</reference>
<comment type="caution">
    <text evidence="3">The sequence shown here is derived from an EMBL/GenBank/DDBJ whole genome shotgun (WGS) entry which is preliminary data.</text>
</comment>
<dbReference type="InterPro" id="IPR024456">
    <property type="entry name" value="Integrase_catalytic_putative"/>
</dbReference>
<dbReference type="Gene3D" id="1.10.443.10">
    <property type="entry name" value="Intergrase catalytic core"/>
    <property type="match status" value="1"/>
</dbReference>
<name>A0AAN5REY7_KLEOX</name>
<dbReference type="GO" id="GO:0015074">
    <property type="term" value="P:DNA integration"/>
    <property type="evidence" value="ECO:0007669"/>
    <property type="project" value="InterPro"/>
</dbReference>
<dbReference type="Pfam" id="PF12834">
    <property type="entry name" value="Phage_int_SAM_2"/>
    <property type="match status" value="1"/>
</dbReference>
<dbReference type="InterPro" id="IPR011010">
    <property type="entry name" value="DNA_brk_join_enz"/>
</dbReference>
<dbReference type="AlphaFoldDB" id="A0AAN5REY7"/>
<dbReference type="Pfam" id="PF12835">
    <property type="entry name" value="Integrase_1"/>
    <property type="match status" value="1"/>
</dbReference>
<proteinExistence type="predicted"/>
<dbReference type="Proteomes" id="UP000856143">
    <property type="component" value="Unassembled WGS sequence"/>
</dbReference>
<protein>
    <recommendedName>
        <fullName evidence="2">Tyr recombinase domain-containing protein</fullName>
    </recommendedName>
</protein>
<feature type="domain" description="Tyr recombinase" evidence="2">
    <location>
        <begin position="117"/>
        <end position="304"/>
    </location>
</feature>
<accession>A0AAN5REY7</accession>
<organism evidence="3 4">
    <name type="scientific">Klebsiella oxytoca</name>
    <dbReference type="NCBI Taxonomy" id="571"/>
    <lineage>
        <taxon>Bacteria</taxon>
        <taxon>Pseudomonadati</taxon>
        <taxon>Pseudomonadota</taxon>
        <taxon>Gammaproteobacteria</taxon>
        <taxon>Enterobacterales</taxon>
        <taxon>Enterobacteriaceae</taxon>
        <taxon>Klebsiella/Raoultella group</taxon>
        <taxon>Klebsiella</taxon>
    </lineage>
</organism>
<sequence>MSRREKLLKRSLVNLIKKSGGSFKKISDYSLIMERLASRLAAMNVQINSAEQLKVRHIEMYIASRRNDDRISKRTGQNEMSAIRCMLNKADKTLMADPSHERLSNKALGLSGASRKGTKSSISDERYREILAGVEKKDRGVAAAARLSRYLGLRNEEAVQAVKSLQTWKKSLDNGDNKLKVIFGTKGGRVRMTTVVHPEKVKEAVEAALAYSAEHNSKLIDKSGLKSALDYYINVLRRDGGLKGGRETPHSLRYSYAADAMQYHLSHGFSHEESLALTSIDLGHGDGRGTYIKNVYYQSDDDSE</sequence>
<evidence type="ECO:0000256" key="1">
    <source>
        <dbReference type="ARBA" id="ARBA00023172"/>
    </source>
</evidence>
<gene>
    <name evidence="3" type="ORF">I8Y21_003931</name>
</gene>
<dbReference type="GO" id="GO:0003677">
    <property type="term" value="F:DNA binding"/>
    <property type="evidence" value="ECO:0007669"/>
    <property type="project" value="InterPro"/>
</dbReference>
<evidence type="ECO:0000259" key="2">
    <source>
        <dbReference type="PROSITE" id="PS51898"/>
    </source>
</evidence>
<evidence type="ECO:0000313" key="4">
    <source>
        <dbReference type="Proteomes" id="UP000856143"/>
    </source>
</evidence>
<dbReference type="GO" id="GO:0006310">
    <property type="term" value="P:DNA recombination"/>
    <property type="evidence" value="ECO:0007669"/>
    <property type="project" value="UniProtKB-KW"/>
</dbReference>
<dbReference type="SUPFAM" id="SSF56349">
    <property type="entry name" value="DNA breaking-rejoining enzymes"/>
    <property type="match status" value="1"/>
</dbReference>
<dbReference type="PROSITE" id="PS51898">
    <property type="entry name" value="TYR_RECOMBINASE"/>
    <property type="match status" value="1"/>
</dbReference>